<protein>
    <recommendedName>
        <fullName evidence="4">Outer membrane protein beta-barrel domain-containing protein</fullName>
    </recommendedName>
</protein>
<dbReference type="EMBL" id="JADIMU010000057">
    <property type="protein sequence ID" value="MBO8443794.1"/>
    <property type="molecule type" value="Genomic_DNA"/>
</dbReference>
<proteinExistence type="predicted"/>
<gene>
    <name evidence="2" type="ORF">IAC42_08600</name>
</gene>
<reference evidence="2" key="1">
    <citation type="submission" date="2020-10" db="EMBL/GenBank/DDBJ databases">
        <authorList>
            <person name="Gilroy R."/>
        </authorList>
    </citation>
    <scope>NUCLEOTIDE SEQUENCE</scope>
    <source>
        <strain evidence="2">11167</strain>
    </source>
</reference>
<sequence>MKKTLLTLILIILASTAVFADDVDVEKPIPSRGTFSIGAGVDFRSIGEPEQTAVFQGVLRARQRFFLRFIQTYEVLGVGYAWQLPEFHEKDIPADFAGGFGANIDIMDSLNLFIGLGLDLFMVSGIDDTISDLDMALYYEIMLQLSYYFAQNMGVSLTVEPLFLASALNDDNSLVEGMRYGVKADISFIFRY</sequence>
<evidence type="ECO:0000313" key="2">
    <source>
        <dbReference type="EMBL" id="MBO8443794.1"/>
    </source>
</evidence>
<feature type="chain" id="PRO_5039637309" description="Outer membrane protein beta-barrel domain-containing protein" evidence="1">
    <location>
        <begin position="21"/>
        <end position="192"/>
    </location>
</feature>
<dbReference type="AlphaFoldDB" id="A0A9D9E9S6"/>
<feature type="signal peptide" evidence="1">
    <location>
        <begin position="1"/>
        <end position="20"/>
    </location>
</feature>
<organism evidence="2 3">
    <name type="scientific">Candidatus Aphodenecus pullistercoris</name>
    <dbReference type="NCBI Taxonomy" id="2840669"/>
    <lineage>
        <taxon>Bacteria</taxon>
        <taxon>Pseudomonadati</taxon>
        <taxon>Spirochaetota</taxon>
        <taxon>Spirochaetia</taxon>
        <taxon>Spirochaetales</taxon>
        <taxon>Candidatus Aphodenecus</taxon>
    </lineage>
</organism>
<comment type="caution">
    <text evidence="2">The sequence shown here is derived from an EMBL/GenBank/DDBJ whole genome shotgun (WGS) entry which is preliminary data.</text>
</comment>
<evidence type="ECO:0000256" key="1">
    <source>
        <dbReference type="SAM" id="SignalP"/>
    </source>
</evidence>
<keyword evidence="1" id="KW-0732">Signal</keyword>
<evidence type="ECO:0000313" key="3">
    <source>
        <dbReference type="Proteomes" id="UP000823633"/>
    </source>
</evidence>
<name>A0A9D9E9S6_9SPIR</name>
<evidence type="ECO:0008006" key="4">
    <source>
        <dbReference type="Google" id="ProtNLM"/>
    </source>
</evidence>
<reference evidence="2" key="2">
    <citation type="journal article" date="2021" name="PeerJ">
        <title>Extensive microbial diversity within the chicken gut microbiome revealed by metagenomics and culture.</title>
        <authorList>
            <person name="Gilroy R."/>
            <person name="Ravi A."/>
            <person name="Getino M."/>
            <person name="Pursley I."/>
            <person name="Horton D.L."/>
            <person name="Alikhan N.F."/>
            <person name="Baker D."/>
            <person name="Gharbi K."/>
            <person name="Hall N."/>
            <person name="Watson M."/>
            <person name="Adriaenssens E.M."/>
            <person name="Foster-Nyarko E."/>
            <person name="Jarju S."/>
            <person name="Secka A."/>
            <person name="Antonio M."/>
            <person name="Oren A."/>
            <person name="Chaudhuri R.R."/>
            <person name="La Ragione R."/>
            <person name="Hildebrand F."/>
            <person name="Pallen M.J."/>
        </authorList>
    </citation>
    <scope>NUCLEOTIDE SEQUENCE</scope>
    <source>
        <strain evidence="2">11167</strain>
    </source>
</reference>
<accession>A0A9D9E9S6</accession>
<dbReference type="Proteomes" id="UP000823633">
    <property type="component" value="Unassembled WGS sequence"/>
</dbReference>